<feature type="domain" description="Mannitol dehydrogenase C-terminal" evidence="4">
    <location>
        <begin position="141"/>
        <end position="329"/>
    </location>
</feature>
<accession>W7XZ50</accession>
<dbReference type="InterPro" id="IPR023027">
    <property type="entry name" value="Mannitol_DH_CS"/>
</dbReference>
<dbReference type="InterPro" id="IPR013328">
    <property type="entry name" value="6PGD_dom2"/>
</dbReference>
<dbReference type="GO" id="GO:0016616">
    <property type="term" value="F:oxidoreductase activity, acting on the CH-OH group of donors, NAD or NADP as acceptor"/>
    <property type="evidence" value="ECO:0007669"/>
    <property type="project" value="TreeGrafter"/>
</dbReference>
<proteinExistence type="predicted"/>
<dbReference type="PANTHER" id="PTHR43362">
    <property type="entry name" value="MANNITOL DEHYDROGENASE DSF1-RELATED"/>
    <property type="match status" value="1"/>
</dbReference>
<evidence type="ECO:0000259" key="4">
    <source>
        <dbReference type="Pfam" id="PF08125"/>
    </source>
</evidence>
<name>W7XZ50_9BACT</name>
<dbReference type="Gene3D" id="3.40.50.720">
    <property type="entry name" value="NAD(P)-binding Rossmann-like Domain"/>
    <property type="match status" value="1"/>
</dbReference>
<dbReference type="InterPro" id="IPR013131">
    <property type="entry name" value="Mannitol_DH_N"/>
</dbReference>
<feature type="domain" description="Mannitol dehydrogenase N-terminal" evidence="3">
    <location>
        <begin position="15"/>
        <end position="133"/>
    </location>
</feature>
<evidence type="ECO:0000313" key="6">
    <source>
        <dbReference type="Proteomes" id="UP000019402"/>
    </source>
</evidence>
<gene>
    <name evidence="5" type="ORF">JCM21142_72635</name>
</gene>
<dbReference type="PROSITE" id="PS00974">
    <property type="entry name" value="MANNITOL_DHGENASE"/>
    <property type="match status" value="1"/>
</dbReference>
<reference evidence="5 6" key="1">
    <citation type="journal article" date="2014" name="Genome Announc.">
        <title>Draft Genome Sequence of Cytophaga fermentans JCM 21142T, a Facultative Anaerobe Isolated from Marine Mud.</title>
        <authorList>
            <person name="Starns D."/>
            <person name="Oshima K."/>
            <person name="Suda W."/>
            <person name="Iino T."/>
            <person name="Yuki M."/>
            <person name="Inoue J."/>
            <person name="Kitamura K."/>
            <person name="Iida T."/>
            <person name="Darby A."/>
            <person name="Hattori M."/>
            <person name="Ohkuma M."/>
        </authorList>
    </citation>
    <scope>NUCLEOTIDE SEQUENCE [LARGE SCALE GENOMIC DNA]</scope>
    <source>
        <strain evidence="5 6">JCM 21142</strain>
    </source>
</reference>
<dbReference type="PRINTS" id="PR00084">
    <property type="entry name" value="MTLDHDRGNASE"/>
</dbReference>
<dbReference type="Proteomes" id="UP000019402">
    <property type="component" value="Unassembled WGS sequence"/>
</dbReference>
<dbReference type="Gene3D" id="1.10.1040.10">
    <property type="entry name" value="N-(1-d-carboxylethyl)-l-norvaline Dehydrogenase, domain 2"/>
    <property type="match status" value="1"/>
</dbReference>
<dbReference type="Pfam" id="PF08125">
    <property type="entry name" value="Mannitol_dh_C"/>
    <property type="match status" value="1"/>
</dbReference>
<dbReference type="SUPFAM" id="SSF48179">
    <property type="entry name" value="6-phosphogluconate dehydrogenase C-terminal domain-like"/>
    <property type="match status" value="1"/>
</dbReference>
<evidence type="ECO:0000256" key="1">
    <source>
        <dbReference type="ARBA" id="ARBA00023002"/>
    </source>
</evidence>
<sequence>MNQALIAEDLKNPLSPNTVFGYLTQALKLRQHRDIGGCTIISCDNIPSNGTTIKNSLFKYLEKAEPELLDWVDQHITFPNTMVDRITPVTRIEDLSYLKNDLQTEDQWPVVCEPFSQWIIEDNFATQRPQWDKVGVQFTQDISPYENMKLRLLNAGHSILGIVGTLLGYHTVDEAACDNDLMTFVEHFMQEEVSPTLDKTKKTDINNYKQNIIARFQNSHIKDSLTRICKESSAKIPLFILPTIQDQLKSNKHIRLGAFIIAAWCKYNDGMDENGNNYEISDELSDILIRTAALSHQSPIRFLEIEPVFKDLINEKIFVDEYLKAIEALRKQTVKKCLRNINSSH</sequence>
<dbReference type="InterPro" id="IPR036291">
    <property type="entry name" value="NAD(P)-bd_dom_sf"/>
</dbReference>
<evidence type="ECO:0000259" key="3">
    <source>
        <dbReference type="Pfam" id="PF01232"/>
    </source>
</evidence>
<keyword evidence="2" id="KW-0520">NAD</keyword>
<evidence type="ECO:0000256" key="2">
    <source>
        <dbReference type="ARBA" id="ARBA00023027"/>
    </source>
</evidence>
<dbReference type="eggNOG" id="COG0246">
    <property type="taxonomic scope" value="Bacteria"/>
</dbReference>
<keyword evidence="1" id="KW-0560">Oxidoreductase</keyword>
<dbReference type="InterPro" id="IPR050988">
    <property type="entry name" value="Mannitol_DH/Oxidoreductase"/>
</dbReference>
<dbReference type="EMBL" id="BAMD01000034">
    <property type="protein sequence ID" value="GAF03945.1"/>
    <property type="molecule type" value="Genomic_DNA"/>
</dbReference>
<protein>
    <submittedName>
        <fullName evidence="5">Polyol:NADP oxidoreductase</fullName>
    </submittedName>
</protein>
<dbReference type="Pfam" id="PF01232">
    <property type="entry name" value="Mannitol_dh"/>
    <property type="match status" value="1"/>
</dbReference>
<dbReference type="GO" id="GO:0019594">
    <property type="term" value="P:mannitol metabolic process"/>
    <property type="evidence" value="ECO:0007669"/>
    <property type="project" value="InterPro"/>
</dbReference>
<dbReference type="STRING" id="869213.GCA_000517085_00457"/>
<dbReference type="SUPFAM" id="SSF51735">
    <property type="entry name" value="NAD(P)-binding Rossmann-fold domains"/>
    <property type="match status" value="1"/>
</dbReference>
<keyword evidence="6" id="KW-1185">Reference proteome</keyword>
<dbReference type="PANTHER" id="PTHR43362:SF1">
    <property type="entry name" value="MANNITOL DEHYDROGENASE 2-RELATED"/>
    <property type="match status" value="1"/>
</dbReference>
<dbReference type="RefSeq" id="WP_409371826.1">
    <property type="nucleotide sequence ID" value="NZ_BAMD01000034.1"/>
</dbReference>
<evidence type="ECO:0000313" key="5">
    <source>
        <dbReference type="EMBL" id="GAF03945.1"/>
    </source>
</evidence>
<organism evidence="5 6">
    <name type="scientific">Saccharicrinis fermentans DSM 9555 = JCM 21142</name>
    <dbReference type="NCBI Taxonomy" id="869213"/>
    <lineage>
        <taxon>Bacteria</taxon>
        <taxon>Pseudomonadati</taxon>
        <taxon>Bacteroidota</taxon>
        <taxon>Bacteroidia</taxon>
        <taxon>Marinilabiliales</taxon>
        <taxon>Marinilabiliaceae</taxon>
        <taxon>Saccharicrinis</taxon>
    </lineage>
</organism>
<dbReference type="InterPro" id="IPR013118">
    <property type="entry name" value="Mannitol_DH_C"/>
</dbReference>
<dbReference type="InterPro" id="IPR008927">
    <property type="entry name" value="6-PGluconate_DH-like_C_sf"/>
</dbReference>
<dbReference type="InterPro" id="IPR000669">
    <property type="entry name" value="Mannitol_DH"/>
</dbReference>
<comment type="caution">
    <text evidence="5">The sequence shown here is derived from an EMBL/GenBank/DDBJ whole genome shotgun (WGS) entry which is preliminary data.</text>
</comment>
<dbReference type="AlphaFoldDB" id="W7XZ50"/>